<dbReference type="RefSeq" id="WP_062845299.1">
    <property type="nucleotide sequence ID" value="NZ_CP014945.1"/>
</dbReference>
<dbReference type="GeneID" id="33059788"/>
<name>A0ABM6A097_9GAMM</name>
<protein>
    <recommendedName>
        <fullName evidence="4">VCBS repeat-containing protein</fullName>
    </recommendedName>
</protein>
<dbReference type="EMBL" id="CP014945">
    <property type="protein sequence ID" value="AMT97771.1"/>
    <property type="molecule type" value="Genomic_DNA"/>
</dbReference>
<evidence type="ECO:0000313" key="3">
    <source>
        <dbReference type="Proteomes" id="UP000076104"/>
    </source>
</evidence>
<evidence type="ECO:0000313" key="2">
    <source>
        <dbReference type="EMBL" id="AMT97771.1"/>
    </source>
</evidence>
<dbReference type="Proteomes" id="UP000076104">
    <property type="component" value="Chromosome"/>
</dbReference>
<feature type="signal peptide" evidence="1">
    <location>
        <begin position="1"/>
        <end position="32"/>
    </location>
</feature>
<evidence type="ECO:0008006" key="4">
    <source>
        <dbReference type="Google" id="ProtNLM"/>
    </source>
</evidence>
<evidence type="ECO:0000256" key="1">
    <source>
        <dbReference type="SAM" id="SignalP"/>
    </source>
</evidence>
<gene>
    <name evidence="2" type="ORF">A3K91_2191</name>
</gene>
<accession>A0ABM6A097</accession>
<keyword evidence="1" id="KW-0732">Signal</keyword>
<organism evidence="2 3">
    <name type="scientific">Psychrobacter alimentarius</name>
    <dbReference type="NCBI Taxonomy" id="261164"/>
    <lineage>
        <taxon>Bacteria</taxon>
        <taxon>Pseudomonadati</taxon>
        <taxon>Pseudomonadota</taxon>
        <taxon>Gammaproteobacteria</taxon>
        <taxon>Moraxellales</taxon>
        <taxon>Moraxellaceae</taxon>
        <taxon>Psychrobacter</taxon>
    </lineage>
</organism>
<dbReference type="InterPro" id="IPR058087">
    <property type="entry name" value="XAC2610_dom"/>
</dbReference>
<feature type="chain" id="PRO_5046725396" description="VCBS repeat-containing protein" evidence="1">
    <location>
        <begin position="33"/>
        <end position="355"/>
    </location>
</feature>
<dbReference type="NCBIfam" id="NF047539">
    <property type="entry name" value="XAC2610_fam"/>
    <property type="match status" value="1"/>
</dbReference>
<keyword evidence="3" id="KW-1185">Reference proteome</keyword>
<reference evidence="2 3" key="1">
    <citation type="submission" date="2016-03" db="EMBL/GenBank/DDBJ databases">
        <title>Genome sequencing of Psychrobacter alimentarius PAMC 27889.</title>
        <authorList>
            <person name="Lee J."/>
            <person name="Kim O.-S."/>
        </authorList>
    </citation>
    <scope>NUCLEOTIDE SEQUENCE [LARGE SCALE GENOMIC DNA]</scope>
    <source>
        <strain evidence="2 3">PAMC 27889</strain>
    </source>
</reference>
<sequence>MTLSFIPKKLFKASALPVTCLFLPCLICPAIAQTYQIQGFSDDYDAVIKPINDEDSEANSVINIIDTKTKKILISQPADIDIDYELDNGQERQLGKKISANIVSIPYGEHSVLIYEDFNFDGQRDLALKDGRNGCYGGPSYQVYLKKGAAFAHSEAFTELAQGYCGFFDVDEDSQTLSTMTKSGAAWHQYSEYKVIDNKPVAVHILEEKYNDRGLVSITEKTKVNGKMVVDNYEMLPPTDHSEENEMSSFVYRFDLESGKKMVLDSSYSNDTDGKQLFYVFADKRGRVELFYDGRFDYDASTQTLSFINKPVRYQINQKGITVKQSNKTTLLKSQPRSQHGSLDNLAQFKNVRIR</sequence>
<proteinExistence type="predicted"/>